<dbReference type="SMART" id="SM00530">
    <property type="entry name" value="HTH_XRE"/>
    <property type="match status" value="1"/>
</dbReference>
<dbReference type="GO" id="GO:0003677">
    <property type="term" value="F:DNA binding"/>
    <property type="evidence" value="ECO:0007669"/>
    <property type="project" value="InterPro"/>
</dbReference>
<dbReference type="Proteomes" id="UP000617531">
    <property type="component" value="Unassembled WGS sequence"/>
</dbReference>
<dbReference type="EMBL" id="BNAI01000001">
    <property type="protein sequence ID" value="GHF09973.1"/>
    <property type="molecule type" value="Genomic_DNA"/>
</dbReference>
<dbReference type="SUPFAM" id="SSF47413">
    <property type="entry name" value="lambda repressor-like DNA-binding domains"/>
    <property type="match status" value="1"/>
</dbReference>
<reference evidence="2" key="2">
    <citation type="submission" date="2020-09" db="EMBL/GenBank/DDBJ databases">
        <authorList>
            <person name="Sun Q."/>
            <person name="Zhou Y."/>
        </authorList>
    </citation>
    <scope>NUCLEOTIDE SEQUENCE</scope>
    <source>
        <strain evidence="2">CGMCC 1.16548</strain>
    </source>
</reference>
<evidence type="ECO:0000259" key="1">
    <source>
        <dbReference type="PROSITE" id="PS50943"/>
    </source>
</evidence>
<evidence type="ECO:0000313" key="3">
    <source>
        <dbReference type="Proteomes" id="UP000617531"/>
    </source>
</evidence>
<sequence length="136" mass="14910">MPPAFCPERTHLLVDHAAPYREVMADVTLIDEAPRRRSSTPETAGLEPLWREVLGGHLRDLRADREQTLVDTARRAGISPQYLSEIERGLNEPSSEMISAVAGALDTTLAEIASDIGRDLGRRSAATQRITFAFAA</sequence>
<keyword evidence="3" id="KW-1185">Reference proteome</keyword>
<dbReference type="PROSITE" id="PS50943">
    <property type="entry name" value="HTH_CROC1"/>
    <property type="match status" value="1"/>
</dbReference>
<dbReference type="InterPro" id="IPR010982">
    <property type="entry name" value="Lambda_DNA-bd_dom_sf"/>
</dbReference>
<comment type="caution">
    <text evidence="2">The sequence shown here is derived from an EMBL/GenBank/DDBJ whole genome shotgun (WGS) entry which is preliminary data.</text>
</comment>
<dbReference type="CDD" id="cd00093">
    <property type="entry name" value="HTH_XRE"/>
    <property type="match status" value="1"/>
</dbReference>
<proteinExistence type="predicted"/>
<dbReference type="Gene3D" id="1.10.260.40">
    <property type="entry name" value="lambda repressor-like DNA-binding domains"/>
    <property type="match status" value="1"/>
</dbReference>
<gene>
    <name evidence="2" type="ORF">GCM10011600_08820</name>
</gene>
<dbReference type="Pfam" id="PF01381">
    <property type="entry name" value="HTH_3"/>
    <property type="match status" value="1"/>
</dbReference>
<accession>A0A8J3GPD4</accession>
<dbReference type="AlphaFoldDB" id="A0A8J3GPD4"/>
<protein>
    <recommendedName>
        <fullName evidence="1">HTH cro/C1-type domain-containing protein</fullName>
    </recommendedName>
</protein>
<organism evidence="2 3">
    <name type="scientific">Pseudolysinimonas yzui</name>
    <dbReference type="NCBI Taxonomy" id="2708254"/>
    <lineage>
        <taxon>Bacteria</taxon>
        <taxon>Bacillati</taxon>
        <taxon>Actinomycetota</taxon>
        <taxon>Actinomycetes</taxon>
        <taxon>Micrococcales</taxon>
        <taxon>Microbacteriaceae</taxon>
        <taxon>Pseudolysinimonas</taxon>
    </lineage>
</organism>
<evidence type="ECO:0000313" key="2">
    <source>
        <dbReference type="EMBL" id="GHF09973.1"/>
    </source>
</evidence>
<reference evidence="2" key="1">
    <citation type="journal article" date="2014" name="Int. J. Syst. Evol. Microbiol.">
        <title>Complete genome sequence of Corynebacterium casei LMG S-19264T (=DSM 44701T), isolated from a smear-ripened cheese.</title>
        <authorList>
            <consortium name="US DOE Joint Genome Institute (JGI-PGF)"/>
            <person name="Walter F."/>
            <person name="Albersmeier A."/>
            <person name="Kalinowski J."/>
            <person name="Ruckert C."/>
        </authorList>
    </citation>
    <scope>NUCLEOTIDE SEQUENCE</scope>
    <source>
        <strain evidence="2">CGMCC 1.16548</strain>
    </source>
</reference>
<feature type="domain" description="HTH cro/C1-type" evidence="1">
    <location>
        <begin position="58"/>
        <end position="112"/>
    </location>
</feature>
<name>A0A8J3GPD4_9MICO</name>
<dbReference type="InterPro" id="IPR001387">
    <property type="entry name" value="Cro/C1-type_HTH"/>
</dbReference>